<reference evidence="2" key="1">
    <citation type="submission" date="2020-11" db="EMBL/GenBank/DDBJ databases">
        <authorList>
            <consortium name="DOE Joint Genome Institute"/>
            <person name="Ahrendt S."/>
            <person name="Riley R."/>
            <person name="Andreopoulos W."/>
            <person name="Labutti K."/>
            <person name="Pangilinan J."/>
            <person name="Ruiz-Duenas F.J."/>
            <person name="Barrasa J.M."/>
            <person name="Sanchez-Garcia M."/>
            <person name="Camarero S."/>
            <person name="Miyauchi S."/>
            <person name="Serrano A."/>
            <person name="Linde D."/>
            <person name="Babiker R."/>
            <person name="Drula E."/>
            <person name="Ayuso-Fernandez I."/>
            <person name="Pacheco R."/>
            <person name="Padilla G."/>
            <person name="Ferreira P."/>
            <person name="Barriuso J."/>
            <person name="Kellner H."/>
            <person name="Castanera R."/>
            <person name="Alfaro M."/>
            <person name="Ramirez L."/>
            <person name="Pisabarro A.G."/>
            <person name="Kuo A."/>
            <person name="Tritt A."/>
            <person name="Lipzen A."/>
            <person name="He G."/>
            <person name="Yan M."/>
            <person name="Ng V."/>
            <person name="Cullen D."/>
            <person name="Martin F."/>
            <person name="Rosso M.-N."/>
            <person name="Henrissat B."/>
            <person name="Hibbett D."/>
            <person name="Martinez A.T."/>
            <person name="Grigoriev I.V."/>
        </authorList>
    </citation>
    <scope>NUCLEOTIDE SEQUENCE</scope>
    <source>
        <strain evidence="2">CIRM-BRFM 674</strain>
    </source>
</reference>
<feature type="region of interest" description="Disordered" evidence="1">
    <location>
        <begin position="538"/>
        <end position="564"/>
    </location>
</feature>
<dbReference type="GO" id="GO:0005829">
    <property type="term" value="C:cytosol"/>
    <property type="evidence" value="ECO:0007669"/>
    <property type="project" value="TreeGrafter"/>
</dbReference>
<feature type="compositionally biased region" description="Basic and acidic residues" evidence="1">
    <location>
        <begin position="379"/>
        <end position="396"/>
    </location>
</feature>
<feature type="region of interest" description="Disordered" evidence="1">
    <location>
        <begin position="1"/>
        <end position="71"/>
    </location>
</feature>
<dbReference type="Pfam" id="PF09814">
    <property type="entry name" value="HECT_2"/>
    <property type="match status" value="1"/>
</dbReference>
<proteinExistence type="predicted"/>
<protein>
    <submittedName>
        <fullName evidence="2">Uncharacterized protein</fullName>
    </submittedName>
</protein>
<dbReference type="GO" id="GO:0000209">
    <property type="term" value="P:protein polyubiquitination"/>
    <property type="evidence" value="ECO:0007669"/>
    <property type="project" value="TreeGrafter"/>
</dbReference>
<dbReference type="GO" id="GO:0000151">
    <property type="term" value="C:ubiquitin ligase complex"/>
    <property type="evidence" value="ECO:0007669"/>
    <property type="project" value="TreeGrafter"/>
</dbReference>
<evidence type="ECO:0000256" key="1">
    <source>
        <dbReference type="SAM" id="MobiDB-lite"/>
    </source>
</evidence>
<evidence type="ECO:0000313" key="2">
    <source>
        <dbReference type="EMBL" id="KAF9482313.1"/>
    </source>
</evidence>
<accession>A0A9P5Z6G5</accession>
<organism evidence="2 3">
    <name type="scientific">Pholiota conissans</name>
    <dbReference type="NCBI Taxonomy" id="109636"/>
    <lineage>
        <taxon>Eukaryota</taxon>
        <taxon>Fungi</taxon>
        <taxon>Dikarya</taxon>
        <taxon>Basidiomycota</taxon>
        <taxon>Agaricomycotina</taxon>
        <taxon>Agaricomycetes</taxon>
        <taxon>Agaricomycetidae</taxon>
        <taxon>Agaricales</taxon>
        <taxon>Agaricineae</taxon>
        <taxon>Strophariaceae</taxon>
        <taxon>Pholiota</taxon>
    </lineage>
</organism>
<dbReference type="GO" id="GO:0031624">
    <property type="term" value="F:ubiquitin conjugating enzyme binding"/>
    <property type="evidence" value="ECO:0007669"/>
    <property type="project" value="TreeGrafter"/>
</dbReference>
<feature type="region of interest" description="Disordered" evidence="1">
    <location>
        <begin position="379"/>
        <end position="418"/>
    </location>
</feature>
<dbReference type="PANTHER" id="PTHR31531:SF2">
    <property type="entry name" value="E3 UBIQUITIN-PROTEIN LIGASE E3D"/>
    <property type="match status" value="1"/>
</dbReference>
<dbReference type="GO" id="GO:0061630">
    <property type="term" value="F:ubiquitin protein ligase activity"/>
    <property type="evidence" value="ECO:0007669"/>
    <property type="project" value="TreeGrafter"/>
</dbReference>
<sequence>MATLTRSKPKGQAEVVSNPFLDSEVPSPFPREQLVAEQRLSSEDLAPRDDEEEEVEESLETSASIEHAAESSTTVALKDVMPSIQHVQRSCLMTLNTLLSEPIHWSPILPDRRHSMPSSPTLVSSTLPEDSAPTSALHTLVTNLRNHEANGEMIEAKASATDAELLSELHLRVEGLSNSLSAPDAALAKALVSLLSDLNRLSDIRANTRYLPSHILSEETSSILEAPPPVDLFDTLTRQLSDLQLQRLSTQAGVLSSGASPLHAVETTLLWSRIDAELDNVVAMCRERTETVPKFQHDHTLPPQYQYDMEGFEDDLEHPPGYEMDRRVSYDDGKKVRPSLQVPNSRQMDEKMRLDLEAVTMAIDRLYSAAPQLHNQRVELKTSKLEQMEKARREGLQSEGSSSASSSRAAQRKDKEKDAKDLQELFELISKASERTLKDQSVVMDDTMQARLLERSRNRATAKKNAFVEQLFRHAEAGRLHGQDAILQPRVRDPKELISLPEFIRESLPPSERTRDAEALLTLPEFVKEAIPHYILHPEEAEPELPEFQTSEKGKEKKRSRSLSAPPLAWLRSISNSSQSSSGSISKGKAKAAHNHGFDIVYVAENRENLHHVLVFFTATGLKAGTELQAEILPLFPDALVDGGEHLVIKAGPYSSLPLLLPGHITPGPKGVSIQSGHYEIKLETHSSAPTSFSTQDGEPRTPLLDASQLAAIHPNSFLCASCSLPLVQAAKIGTWRDLPSEHWEELVEAWMCHGDQKLHDHVQRHSRTGFWPSEGLALVGGSYILFEESAMNEANLLIGGDSKHNDNWRLTRCLCGAVVGRCKERETEQGNTIVHRILKYAVRPISLTADPVRIPLSAFIVEDMMEYVEAHASYRFVIQDEEEENPRILIWLFKPRIRLAYTTPRSHAIPKSANINAAKVLYKLIKPPVGGMVDIKSILNKYPGFPQAEYLSYPMAICRRLAGLLQESNSAYPESLRTMTGLEVGWLRRA</sequence>
<evidence type="ECO:0000313" key="3">
    <source>
        <dbReference type="Proteomes" id="UP000807469"/>
    </source>
</evidence>
<dbReference type="GO" id="GO:0051865">
    <property type="term" value="P:protein autoubiquitination"/>
    <property type="evidence" value="ECO:0007669"/>
    <property type="project" value="TreeGrafter"/>
</dbReference>
<gene>
    <name evidence="2" type="ORF">BDN70DRAFT_875232</name>
</gene>
<feature type="region of interest" description="Disordered" evidence="1">
    <location>
        <begin position="318"/>
        <end position="348"/>
    </location>
</feature>
<dbReference type="InterPro" id="IPR019193">
    <property type="entry name" value="UBQ-conj_enz_E2-bd_prot"/>
</dbReference>
<dbReference type="GO" id="GO:0030332">
    <property type="term" value="F:cyclin binding"/>
    <property type="evidence" value="ECO:0007669"/>
    <property type="project" value="TreeGrafter"/>
</dbReference>
<dbReference type="AlphaFoldDB" id="A0A9P5Z6G5"/>
<feature type="compositionally biased region" description="Basic and acidic residues" evidence="1">
    <location>
        <begin position="318"/>
        <end position="335"/>
    </location>
</feature>
<feature type="compositionally biased region" description="Acidic residues" evidence="1">
    <location>
        <begin position="49"/>
        <end position="59"/>
    </location>
</feature>
<keyword evidence="3" id="KW-1185">Reference proteome</keyword>
<name>A0A9P5Z6G5_9AGAR</name>
<dbReference type="PANTHER" id="PTHR31531">
    <property type="entry name" value="E3 UBIQUITIN-PROTEIN LIGASE E3D FAMILY MEMBER"/>
    <property type="match status" value="1"/>
</dbReference>
<dbReference type="GO" id="GO:0043161">
    <property type="term" value="P:proteasome-mediated ubiquitin-dependent protein catabolic process"/>
    <property type="evidence" value="ECO:0007669"/>
    <property type="project" value="TreeGrafter"/>
</dbReference>
<dbReference type="GO" id="GO:0006513">
    <property type="term" value="P:protein monoubiquitination"/>
    <property type="evidence" value="ECO:0007669"/>
    <property type="project" value="TreeGrafter"/>
</dbReference>
<dbReference type="OrthoDB" id="66510at2759"/>
<dbReference type="GO" id="GO:0005634">
    <property type="term" value="C:nucleus"/>
    <property type="evidence" value="ECO:0007669"/>
    <property type="project" value="TreeGrafter"/>
</dbReference>
<dbReference type="Proteomes" id="UP000807469">
    <property type="component" value="Unassembled WGS sequence"/>
</dbReference>
<comment type="caution">
    <text evidence="2">The sequence shown here is derived from an EMBL/GenBank/DDBJ whole genome shotgun (WGS) entry which is preliminary data.</text>
</comment>
<dbReference type="EMBL" id="MU155167">
    <property type="protein sequence ID" value="KAF9482313.1"/>
    <property type="molecule type" value="Genomic_DNA"/>
</dbReference>